<organism evidence="6">
    <name type="scientific">mine drainage metagenome</name>
    <dbReference type="NCBI Taxonomy" id="410659"/>
    <lineage>
        <taxon>unclassified sequences</taxon>
        <taxon>metagenomes</taxon>
        <taxon>ecological metagenomes</taxon>
    </lineage>
</organism>
<dbReference type="PANTHER" id="PTHR30349">
    <property type="entry name" value="PHAGE INTEGRASE-RELATED"/>
    <property type="match status" value="1"/>
</dbReference>
<dbReference type="AlphaFoldDB" id="E6PZT8"/>
<evidence type="ECO:0000259" key="4">
    <source>
        <dbReference type="PROSITE" id="PS51898"/>
    </source>
</evidence>
<dbReference type="InterPro" id="IPR013762">
    <property type="entry name" value="Integrase-like_cat_sf"/>
</dbReference>
<dbReference type="InterPro" id="IPR050090">
    <property type="entry name" value="Tyrosine_recombinase_XerCD"/>
</dbReference>
<dbReference type="SUPFAM" id="SSF56349">
    <property type="entry name" value="DNA breaking-rejoining enzymes"/>
    <property type="match status" value="1"/>
</dbReference>
<keyword evidence="2" id="KW-0238">DNA-binding</keyword>
<feature type="domain" description="Tyr recombinase" evidence="4">
    <location>
        <begin position="223"/>
        <end position="406"/>
    </location>
</feature>
<feature type="domain" description="Core-binding (CB)" evidence="5">
    <location>
        <begin position="117"/>
        <end position="200"/>
    </location>
</feature>
<dbReference type="InterPro" id="IPR002104">
    <property type="entry name" value="Integrase_catalytic"/>
</dbReference>
<dbReference type="EMBL" id="CABN01000138">
    <property type="protein sequence ID" value="CBI00447.1"/>
    <property type="molecule type" value="Genomic_DNA"/>
</dbReference>
<dbReference type="Gene3D" id="1.10.443.10">
    <property type="entry name" value="Intergrase catalytic core"/>
    <property type="match status" value="1"/>
</dbReference>
<evidence type="ECO:0000256" key="1">
    <source>
        <dbReference type="ARBA" id="ARBA00022908"/>
    </source>
</evidence>
<evidence type="ECO:0000256" key="2">
    <source>
        <dbReference type="ARBA" id="ARBA00023125"/>
    </source>
</evidence>
<dbReference type="PROSITE" id="PS51898">
    <property type="entry name" value="TYR_RECOMBINASE"/>
    <property type="match status" value="1"/>
</dbReference>
<evidence type="ECO:0000313" key="6">
    <source>
        <dbReference type="EMBL" id="CBI00447.1"/>
    </source>
</evidence>
<gene>
    <name evidence="6" type="ORF">CARN3_1450</name>
</gene>
<sequence length="413" mass="46880">MFKTLYRCARTAARHESGPAAQSRLTYLEHLAEGGATLHTLRARAGVLYRAAVSMNLDDTSPVKQEAVEDAAGAWAHRPYLNAMAKGTHKTEREFRMFTCSWLRYAGRLQERSGPPTPHQAEINAYCRYMTEERGLAKATVTTAQWHLPKFFRYTAGKTLRQMRLADVEDFLAHLGELGWTRRGINSMAHVIRGFFKYGETQKWTKPGIGVDIHGPRIYRQEFLPLGPSWPDVQRLLESTESDRPYDIRDRAILLLLAVYGMRIGEVRRIRLCDVDWENRTLTIPLTKQRRARICPVVPALADAIERYVREVRPKCAYQELFLRLHAPHRPFAPGGLYGVVAERMKRLKIESPRRGPHSLRHACATHLLAQGLTLTEVGGHLGHSSADSTRVYAKVDITRLREVADLDLGGLL</sequence>
<dbReference type="Pfam" id="PF02899">
    <property type="entry name" value="Phage_int_SAM_1"/>
    <property type="match status" value="1"/>
</dbReference>
<keyword evidence="1" id="KW-0229">DNA integration</keyword>
<dbReference type="GO" id="GO:0015074">
    <property type="term" value="P:DNA integration"/>
    <property type="evidence" value="ECO:0007669"/>
    <property type="project" value="UniProtKB-KW"/>
</dbReference>
<dbReference type="GO" id="GO:0006310">
    <property type="term" value="P:DNA recombination"/>
    <property type="evidence" value="ECO:0007669"/>
    <property type="project" value="UniProtKB-KW"/>
</dbReference>
<evidence type="ECO:0000259" key="5">
    <source>
        <dbReference type="PROSITE" id="PS51900"/>
    </source>
</evidence>
<proteinExistence type="predicted"/>
<dbReference type="InterPro" id="IPR004107">
    <property type="entry name" value="Integrase_SAM-like_N"/>
</dbReference>
<dbReference type="GO" id="GO:0003677">
    <property type="term" value="F:DNA binding"/>
    <property type="evidence" value="ECO:0007669"/>
    <property type="project" value="UniProtKB-KW"/>
</dbReference>
<name>E6PZT8_9ZZZZ</name>
<protein>
    <submittedName>
        <fullName evidence="6">Phage integrase</fullName>
    </submittedName>
</protein>
<comment type="caution">
    <text evidence="6">The sequence shown here is derived from an EMBL/GenBank/DDBJ whole genome shotgun (WGS) entry which is preliminary data.</text>
</comment>
<dbReference type="PANTHER" id="PTHR30349:SF81">
    <property type="entry name" value="TYROSINE RECOMBINASE XERC"/>
    <property type="match status" value="1"/>
</dbReference>
<dbReference type="InterPro" id="IPR011010">
    <property type="entry name" value="DNA_brk_join_enz"/>
</dbReference>
<dbReference type="Pfam" id="PF00589">
    <property type="entry name" value="Phage_integrase"/>
    <property type="match status" value="1"/>
</dbReference>
<dbReference type="Gene3D" id="1.10.150.130">
    <property type="match status" value="1"/>
</dbReference>
<dbReference type="InterPro" id="IPR010998">
    <property type="entry name" value="Integrase_recombinase_N"/>
</dbReference>
<keyword evidence="3" id="KW-0233">DNA recombination</keyword>
<dbReference type="PROSITE" id="PS51900">
    <property type="entry name" value="CB"/>
    <property type="match status" value="1"/>
</dbReference>
<dbReference type="InterPro" id="IPR044068">
    <property type="entry name" value="CB"/>
</dbReference>
<accession>E6PZT8</accession>
<reference evidence="6" key="1">
    <citation type="submission" date="2009-10" db="EMBL/GenBank/DDBJ databases">
        <title>Diversity of trophic interactions inside an arsenic-rich microbial ecosystem.</title>
        <authorList>
            <person name="Bertin P.N."/>
            <person name="Heinrich-Salmeron A."/>
            <person name="Pelletier E."/>
            <person name="Goulhen-Chollet F."/>
            <person name="Arsene-Ploetze F."/>
            <person name="Gallien S."/>
            <person name="Calteau A."/>
            <person name="Vallenet D."/>
            <person name="Casiot C."/>
            <person name="Chane-Woon-Ming B."/>
            <person name="Giloteaux L."/>
            <person name="Barakat M."/>
            <person name="Bonnefoy V."/>
            <person name="Bruneel O."/>
            <person name="Chandler M."/>
            <person name="Cleiss J."/>
            <person name="Duran R."/>
            <person name="Elbaz-Poulichet F."/>
            <person name="Fonknechten N."/>
            <person name="Lauga B."/>
            <person name="Mornico D."/>
            <person name="Ortet P."/>
            <person name="Schaeffer C."/>
            <person name="Siguier P."/>
            <person name="Alexander Thil Smith A."/>
            <person name="Van Dorsselaer A."/>
            <person name="Weissenbach J."/>
            <person name="Medigue C."/>
            <person name="Le Paslier D."/>
        </authorList>
    </citation>
    <scope>NUCLEOTIDE SEQUENCE</scope>
</reference>
<evidence type="ECO:0000256" key="3">
    <source>
        <dbReference type="ARBA" id="ARBA00023172"/>
    </source>
</evidence>